<dbReference type="RefSeq" id="XP_068359898.1">
    <property type="nucleotide sequence ID" value="XM_068492493.1"/>
</dbReference>
<gene>
    <name evidence="1" type="ORF">TRFO_05445</name>
</gene>
<reference evidence="1" key="1">
    <citation type="submission" date="2016-10" db="EMBL/GenBank/DDBJ databases">
        <authorList>
            <person name="Benchimol M."/>
            <person name="Almeida L.G."/>
            <person name="Vasconcelos A.T."/>
            <person name="Perreira-Neves A."/>
            <person name="Rosa I.A."/>
            <person name="Tasca T."/>
            <person name="Bogo M.R."/>
            <person name="de Souza W."/>
        </authorList>
    </citation>
    <scope>NUCLEOTIDE SEQUENCE [LARGE SCALE GENOMIC DNA]</scope>
    <source>
        <strain evidence="1">K</strain>
    </source>
</reference>
<dbReference type="EMBL" id="MLAK01000716">
    <property type="protein sequence ID" value="OHT06762.1"/>
    <property type="molecule type" value="Genomic_DNA"/>
</dbReference>
<organism evidence="1 2">
    <name type="scientific">Tritrichomonas foetus</name>
    <dbReference type="NCBI Taxonomy" id="1144522"/>
    <lineage>
        <taxon>Eukaryota</taxon>
        <taxon>Metamonada</taxon>
        <taxon>Parabasalia</taxon>
        <taxon>Tritrichomonadida</taxon>
        <taxon>Tritrichomonadidae</taxon>
        <taxon>Tritrichomonas</taxon>
    </lineage>
</organism>
<dbReference type="Proteomes" id="UP000179807">
    <property type="component" value="Unassembled WGS sequence"/>
</dbReference>
<proteinExistence type="predicted"/>
<name>A0A1J4K706_9EUKA</name>
<accession>A0A1J4K706</accession>
<dbReference type="GeneID" id="94827197"/>
<evidence type="ECO:0000313" key="2">
    <source>
        <dbReference type="Proteomes" id="UP000179807"/>
    </source>
</evidence>
<sequence>MLSPFEINLTENGLEPEVGQGLYEIINYSQRVLNSFTIQDFEQLDKYFTFLRTPQGMLTVASCQQQLQFFLNQNPAFRATTKEKICIKMRHFFKARVINKPHQQIPQPAWVDYPSAQCSQDFDMQDHYHSHPDSRIERI</sequence>
<keyword evidence="2" id="KW-1185">Reference proteome</keyword>
<dbReference type="VEuPathDB" id="TrichDB:TRFO_05445"/>
<protein>
    <submittedName>
        <fullName evidence="1">Uncharacterized protein</fullName>
    </submittedName>
</protein>
<dbReference type="AlphaFoldDB" id="A0A1J4K706"/>
<comment type="caution">
    <text evidence="1">The sequence shown here is derived from an EMBL/GenBank/DDBJ whole genome shotgun (WGS) entry which is preliminary data.</text>
</comment>
<evidence type="ECO:0000313" key="1">
    <source>
        <dbReference type="EMBL" id="OHT06762.1"/>
    </source>
</evidence>